<dbReference type="PROSITE" id="PS51188">
    <property type="entry name" value="ZF_CR"/>
    <property type="match status" value="1"/>
</dbReference>
<dbReference type="Gene3D" id="2.60.260.20">
    <property type="entry name" value="Urease metallochaperone UreE, N-terminal domain"/>
    <property type="match status" value="2"/>
</dbReference>
<dbReference type="GO" id="GO:0051082">
    <property type="term" value="F:unfolded protein binding"/>
    <property type="evidence" value="ECO:0007669"/>
    <property type="project" value="UniProtKB-UniRule"/>
</dbReference>
<dbReference type="GO" id="GO:0008270">
    <property type="term" value="F:zinc ion binding"/>
    <property type="evidence" value="ECO:0007669"/>
    <property type="project" value="UniProtKB-UniRule"/>
</dbReference>
<evidence type="ECO:0000313" key="19">
    <source>
        <dbReference type="Proteomes" id="UP000292886"/>
    </source>
</evidence>
<comment type="subunit">
    <text evidence="2 13">Homodimer.</text>
</comment>
<evidence type="ECO:0000256" key="8">
    <source>
        <dbReference type="ARBA" id="ARBA00022833"/>
    </source>
</evidence>
<gene>
    <name evidence="13 18" type="primary">dnaJ</name>
    <name evidence="18" type="ORF">EQG49_10630</name>
</gene>
<evidence type="ECO:0000256" key="3">
    <source>
        <dbReference type="ARBA" id="ARBA00022490"/>
    </source>
</evidence>
<keyword evidence="6 13" id="KW-0677">Repeat</keyword>
<proteinExistence type="inferred from homology"/>
<evidence type="ECO:0000256" key="10">
    <source>
        <dbReference type="ARBA" id="ARBA00023186"/>
    </source>
</evidence>
<feature type="binding site" evidence="13">
    <location>
        <position position="197"/>
    </location>
    <ligand>
        <name>Zn(2+)</name>
        <dbReference type="ChEBI" id="CHEBI:29105"/>
        <label>2</label>
    </ligand>
</feature>
<dbReference type="SMART" id="SM00271">
    <property type="entry name" value="DnaJ"/>
    <property type="match status" value="1"/>
</dbReference>
<comment type="cofactor">
    <cofactor evidence="13">
        <name>Zn(2+)</name>
        <dbReference type="ChEBI" id="CHEBI:29105"/>
    </cofactor>
    <text evidence="13">Binds 2 Zn(2+) ions per monomer.</text>
</comment>
<dbReference type="InterPro" id="IPR001623">
    <property type="entry name" value="DnaJ_domain"/>
</dbReference>
<feature type="binding site" evidence="13">
    <location>
        <position position="168"/>
    </location>
    <ligand>
        <name>Zn(2+)</name>
        <dbReference type="ChEBI" id="CHEBI:29105"/>
        <label>2</label>
    </ligand>
</feature>
<feature type="region of interest" description="Disordered" evidence="15">
    <location>
        <begin position="62"/>
        <end position="83"/>
    </location>
</feature>
<feature type="compositionally biased region" description="Gly residues" evidence="15">
    <location>
        <begin position="74"/>
        <end position="83"/>
    </location>
</feature>
<organism evidence="18 19">
    <name type="scientific">Periweissella cryptocerci</name>
    <dbReference type="NCBI Taxonomy" id="2506420"/>
    <lineage>
        <taxon>Bacteria</taxon>
        <taxon>Bacillati</taxon>
        <taxon>Bacillota</taxon>
        <taxon>Bacilli</taxon>
        <taxon>Lactobacillales</taxon>
        <taxon>Lactobacillaceae</taxon>
        <taxon>Periweissella</taxon>
    </lineage>
</organism>
<evidence type="ECO:0000256" key="5">
    <source>
        <dbReference type="ARBA" id="ARBA00022723"/>
    </source>
</evidence>
<feature type="binding site" evidence="13">
    <location>
        <position position="208"/>
    </location>
    <ligand>
        <name>Zn(2+)</name>
        <dbReference type="ChEBI" id="CHEBI:29105"/>
        <label>1</label>
    </ligand>
</feature>
<evidence type="ECO:0000256" key="12">
    <source>
        <dbReference type="ARBA" id="ARBA00067609"/>
    </source>
</evidence>
<feature type="region of interest" description="Disordered" evidence="15">
    <location>
        <begin position="34"/>
        <end position="53"/>
    </location>
</feature>
<protein>
    <recommendedName>
        <fullName evidence="12 13">Chaperone protein DnaJ</fullName>
    </recommendedName>
</protein>
<feature type="compositionally biased region" description="Basic and acidic residues" evidence="15">
    <location>
        <begin position="34"/>
        <end position="49"/>
    </location>
</feature>
<dbReference type="InterPro" id="IPR001305">
    <property type="entry name" value="HSP_DnaJ_Cys-rich_dom"/>
</dbReference>
<dbReference type="CDD" id="cd06257">
    <property type="entry name" value="DnaJ"/>
    <property type="match status" value="1"/>
</dbReference>
<dbReference type="NCBIfam" id="NF010869">
    <property type="entry name" value="PRK14276.1"/>
    <property type="match status" value="1"/>
</dbReference>
<feature type="repeat" description="CXXCXGXG motif" evidence="13">
    <location>
        <begin position="151"/>
        <end position="158"/>
    </location>
</feature>
<feature type="domain" description="CR-type" evidence="17">
    <location>
        <begin position="138"/>
        <end position="220"/>
    </location>
</feature>
<keyword evidence="5 13" id="KW-0479">Metal-binding</keyword>
<dbReference type="InterPro" id="IPR002939">
    <property type="entry name" value="DnaJ_C"/>
</dbReference>
<evidence type="ECO:0000256" key="13">
    <source>
        <dbReference type="HAMAP-Rule" id="MF_01152"/>
    </source>
</evidence>
<evidence type="ECO:0000256" key="6">
    <source>
        <dbReference type="ARBA" id="ARBA00022737"/>
    </source>
</evidence>
<comment type="function">
    <text evidence="13">Participates actively in the response to hyperosmotic and heat shock by preventing the aggregation of stress-denatured proteins and by disaggregating proteins, also in an autonomous, DnaK-independent fashion. Unfolded proteins bind initially to DnaJ; upon interaction with the DnaJ-bound protein, DnaK hydrolyzes its bound ATP, resulting in the formation of a stable complex. GrpE releases ADP from DnaK; ATP binding to DnaK triggers the release of the substrate protein, thus completing the reaction cycle. Several rounds of ATP-dependent interactions between DnaJ, DnaK and GrpE are required for fully efficient folding. Also involved, together with DnaK and GrpE, in the DNA replication of plasmids through activation of initiation proteins.</text>
</comment>
<feature type="repeat" description="CXXCXGXG motif" evidence="13">
    <location>
        <begin position="194"/>
        <end position="201"/>
    </location>
</feature>
<dbReference type="InterPro" id="IPR008971">
    <property type="entry name" value="HSP40/DnaJ_pept-bd"/>
</dbReference>
<evidence type="ECO:0000256" key="14">
    <source>
        <dbReference type="PROSITE-ProRule" id="PRU00546"/>
    </source>
</evidence>
<dbReference type="Pfam" id="PF00226">
    <property type="entry name" value="DnaJ"/>
    <property type="match status" value="1"/>
</dbReference>
<evidence type="ECO:0000256" key="11">
    <source>
        <dbReference type="ARBA" id="ARBA00061004"/>
    </source>
</evidence>
<dbReference type="SUPFAM" id="SSF57938">
    <property type="entry name" value="DnaJ/Hsp40 cysteine-rich domain"/>
    <property type="match status" value="1"/>
</dbReference>
<keyword evidence="8 13" id="KW-0862">Zinc</keyword>
<dbReference type="NCBIfam" id="NF008035">
    <property type="entry name" value="PRK10767.1"/>
    <property type="match status" value="1"/>
</dbReference>
<dbReference type="PANTHER" id="PTHR43096:SF48">
    <property type="entry name" value="CHAPERONE PROTEIN DNAJ"/>
    <property type="match status" value="1"/>
</dbReference>
<evidence type="ECO:0000256" key="2">
    <source>
        <dbReference type="ARBA" id="ARBA00011738"/>
    </source>
</evidence>
<evidence type="ECO:0000256" key="9">
    <source>
        <dbReference type="ARBA" id="ARBA00023016"/>
    </source>
</evidence>
<dbReference type="Gene3D" id="1.10.287.110">
    <property type="entry name" value="DnaJ domain"/>
    <property type="match status" value="1"/>
</dbReference>
<feature type="domain" description="J" evidence="16">
    <location>
        <begin position="4"/>
        <end position="68"/>
    </location>
</feature>
<comment type="similarity">
    <text evidence="11 13">Belongs to the DnaJ family.</text>
</comment>
<dbReference type="FunFam" id="2.60.260.20:FF:000004">
    <property type="entry name" value="Molecular chaperone DnaJ"/>
    <property type="match status" value="1"/>
</dbReference>
<dbReference type="InterPro" id="IPR036410">
    <property type="entry name" value="HSP_DnaJ_Cys-rich_dom_sf"/>
</dbReference>
<evidence type="ECO:0000256" key="7">
    <source>
        <dbReference type="ARBA" id="ARBA00022771"/>
    </source>
</evidence>
<dbReference type="InterPro" id="IPR012724">
    <property type="entry name" value="DnaJ"/>
</dbReference>
<dbReference type="Pfam" id="PF00684">
    <property type="entry name" value="DnaJ_CXXCXGXG"/>
    <property type="match status" value="1"/>
</dbReference>
<dbReference type="Proteomes" id="UP000292886">
    <property type="component" value="Chromosome"/>
</dbReference>
<evidence type="ECO:0000256" key="15">
    <source>
        <dbReference type="SAM" id="MobiDB-lite"/>
    </source>
</evidence>
<feature type="repeat" description="CXXCXGXG motif" evidence="13">
    <location>
        <begin position="168"/>
        <end position="175"/>
    </location>
</feature>
<dbReference type="AlphaFoldDB" id="A0A4P6YVS9"/>
<dbReference type="GO" id="GO:0006260">
    <property type="term" value="P:DNA replication"/>
    <property type="evidence" value="ECO:0007669"/>
    <property type="project" value="UniProtKB-KW"/>
</dbReference>
<dbReference type="GO" id="GO:0042026">
    <property type="term" value="P:protein refolding"/>
    <property type="evidence" value="ECO:0007669"/>
    <property type="project" value="TreeGrafter"/>
</dbReference>
<sequence>MASNPYDTLGVASDASQDEIKKAYRKLSKKYHPDINHEAGAEDHYKDVQEAYETVGDETKRSNFDQYGSAEGPQGFGGFGGGGQSYGGGGGFGGGFEDIFSQMFGGGGGGGRRNPAGPQAGRDLQYQMDLKFEEAIFGKETTIKYTREANCKTCDGTGAKPGTSPITCRKCGGSGYINVVQNTPLGRMQTQSTCDVCGGTGQEITDKCETCGGSGHTTQDHEVKVTVPAGVEDGQQMRLNSQGEAGTHGGPYGDLYVIFRVQTSKEFDRDGAEIYFKLPISFVQAALGDEVLVKTVHGEVKMKIPAGTQNGTNFRLKGKGAPKLRGSGNGDQHVTVNVAVPKSLNKDQKKALKAFAEAGGDRIPKSGGLFG</sequence>
<dbReference type="FunFam" id="2.10.230.10:FF:000002">
    <property type="entry name" value="Molecular chaperone DnaJ"/>
    <property type="match status" value="1"/>
</dbReference>
<keyword evidence="3 13" id="KW-0963">Cytoplasm</keyword>
<dbReference type="PROSITE" id="PS50076">
    <property type="entry name" value="DNAJ_2"/>
    <property type="match status" value="1"/>
</dbReference>
<dbReference type="CDD" id="cd10747">
    <property type="entry name" value="DnaJ_C"/>
    <property type="match status" value="1"/>
</dbReference>
<keyword evidence="19" id="KW-1185">Reference proteome</keyword>
<dbReference type="NCBIfam" id="TIGR02349">
    <property type="entry name" value="DnaJ_bact"/>
    <property type="match status" value="1"/>
</dbReference>
<dbReference type="GO" id="GO:0031072">
    <property type="term" value="F:heat shock protein binding"/>
    <property type="evidence" value="ECO:0007669"/>
    <property type="project" value="InterPro"/>
</dbReference>
<dbReference type="GO" id="GO:0009408">
    <property type="term" value="P:response to heat"/>
    <property type="evidence" value="ECO:0007669"/>
    <property type="project" value="InterPro"/>
</dbReference>
<dbReference type="Gene3D" id="2.10.230.10">
    <property type="entry name" value="Heat shock protein DnaJ, cysteine-rich domain"/>
    <property type="match status" value="1"/>
</dbReference>
<dbReference type="KEGG" id="wei:EQG49_10630"/>
<dbReference type="RefSeq" id="WP_133363943.1">
    <property type="nucleotide sequence ID" value="NZ_CP037940.1"/>
</dbReference>
<dbReference type="CDD" id="cd10719">
    <property type="entry name" value="DnaJ_zf"/>
    <property type="match status" value="1"/>
</dbReference>
<feature type="zinc finger region" description="CR-type" evidence="14">
    <location>
        <begin position="138"/>
        <end position="220"/>
    </location>
</feature>
<dbReference type="PRINTS" id="PR00625">
    <property type="entry name" value="JDOMAIN"/>
</dbReference>
<keyword evidence="9 13" id="KW-0346">Stress response</keyword>
<feature type="binding site" evidence="13">
    <location>
        <position position="171"/>
    </location>
    <ligand>
        <name>Zn(2+)</name>
        <dbReference type="ChEBI" id="CHEBI:29105"/>
        <label>2</label>
    </ligand>
</feature>
<feature type="binding site" evidence="13">
    <location>
        <position position="154"/>
    </location>
    <ligand>
        <name>Zn(2+)</name>
        <dbReference type="ChEBI" id="CHEBI:29105"/>
        <label>1</label>
    </ligand>
</feature>
<name>A0A4P6YVS9_9LACO</name>
<evidence type="ECO:0000256" key="4">
    <source>
        <dbReference type="ARBA" id="ARBA00022705"/>
    </source>
</evidence>
<dbReference type="GO" id="GO:0005524">
    <property type="term" value="F:ATP binding"/>
    <property type="evidence" value="ECO:0007669"/>
    <property type="project" value="InterPro"/>
</dbReference>
<dbReference type="SUPFAM" id="SSF49493">
    <property type="entry name" value="HSP40/DnaJ peptide-binding domain"/>
    <property type="match status" value="2"/>
</dbReference>
<feature type="binding site" evidence="13">
    <location>
        <position position="211"/>
    </location>
    <ligand>
        <name>Zn(2+)</name>
        <dbReference type="ChEBI" id="CHEBI:29105"/>
        <label>1</label>
    </ligand>
</feature>
<keyword evidence="4 13" id="KW-0235">DNA replication</keyword>
<dbReference type="PANTHER" id="PTHR43096">
    <property type="entry name" value="DNAJ HOMOLOG 1, MITOCHONDRIAL-RELATED"/>
    <property type="match status" value="1"/>
</dbReference>
<evidence type="ECO:0000313" key="18">
    <source>
        <dbReference type="EMBL" id="QBO36866.1"/>
    </source>
</evidence>
<dbReference type="OrthoDB" id="9779889at2"/>
<keyword evidence="10 13" id="KW-0143">Chaperone</keyword>
<reference evidence="19" key="1">
    <citation type="submission" date="2019-03" db="EMBL/GenBank/DDBJ databases">
        <title>Weissella sp. 26KH-42 Genome sequencing.</title>
        <authorList>
            <person name="Heo J."/>
            <person name="Kim S.-J."/>
            <person name="Kim J.-S."/>
            <person name="Hong S.-B."/>
            <person name="Kwon S.-W."/>
        </authorList>
    </citation>
    <scope>NUCLEOTIDE SEQUENCE [LARGE SCALE GENOMIC DNA]</scope>
    <source>
        <strain evidence="19">26KH-42</strain>
    </source>
</reference>
<evidence type="ECO:0000259" key="16">
    <source>
        <dbReference type="PROSITE" id="PS50076"/>
    </source>
</evidence>
<dbReference type="EMBL" id="CP037940">
    <property type="protein sequence ID" value="QBO36866.1"/>
    <property type="molecule type" value="Genomic_DNA"/>
</dbReference>
<keyword evidence="7 13" id="KW-0863">Zinc-finger</keyword>
<dbReference type="GO" id="GO:0005737">
    <property type="term" value="C:cytoplasm"/>
    <property type="evidence" value="ECO:0007669"/>
    <property type="project" value="UniProtKB-SubCell"/>
</dbReference>
<comment type="domain">
    <text evidence="13">The J domain is necessary and sufficient to stimulate DnaK ATPase activity. Zinc center 1 plays an important role in the autonomous, DnaK-independent chaperone activity of DnaJ. Zinc center 2 is essential for interaction with DnaK and for DnaJ activity.</text>
</comment>
<dbReference type="SUPFAM" id="SSF46565">
    <property type="entry name" value="Chaperone J-domain"/>
    <property type="match status" value="1"/>
</dbReference>
<comment type="subcellular location">
    <subcellularLocation>
        <location evidence="1 13">Cytoplasm</location>
    </subcellularLocation>
</comment>
<feature type="repeat" description="CXXCXGXG motif" evidence="13">
    <location>
        <begin position="208"/>
        <end position="215"/>
    </location>
</feature>
<evidence type="ECO:0000256" key="1">
    <source>
        <dbReference type="ARBA" id="ARBA00004496"/>
    </source>
</evidence>
<dbReference type="InterPro" id="IPR036869">
    <property type="entry name" value="J_dom_sf"/>
</dbReference>
<evidence type="ECO:0000259" key="17">
    <source>
        <dbReference type="PROSITE" id="PS51188"/>
    </source>
</evidence>
<feature type="binding site" evidence="13">
    <location>
        <position position="151"/>
    </location>
    <ligand>
        <name>Zn(2+)</name>
        <dbReference type="ChEBI" id="CHEBI:29105"/>
        <label>1</label>
    </ligand>
</feature>
<accession>A0A4P6YVS9</accession>
<dbReference type="Pfam" id="PF01556">
    <property type="entry name" value="DnaJ_C"/>
    <property type="match status" value="1"/>
</dbReference>
<dbReference type="HAMAP" id="MF_01152">
    <property type="entry name" value="DnaJ"/>
    <property type="match status" value="1"/>
</dbReference>
<feature type="binding site" evidence="13">
    <location>
        <position position="194"/>
    </location>
    <ligand>
        <name>Zn(2+)</name>
        <dbReference type="ChEBI" id="CHEBI:29105"/>
        <label>2</label>
    </ligand>
</feature>